<protein>
    <submittedName>
        <fullName evidence="2">Uncharacterized protein</fullName>
    </submittedName>
</protein>
<dbReference type="Proteomes" id="UP000507470">
    <property type="component" value="Unassembled WGS sequence"/>
</dbReference>
<feature type="region of interest" description="Disordered" evidence="1">
    <location>
        <begin position="1"/>
        <end position="29"/>
    </location>
</feature>
<evidence type="ECO:0000313" key="2">
    <source>
        <dbReference type="EMBL" id="CAC5426094.1"/>
    </source>
</evidence>
<name>A0A6J8EZZ8_MYTCO</name>
<organism evidence="2 3">
    <name type="scientific">Mytilus coruscus</name>
    <name type="common">Sea mussel</name>
    <dbReference type="NCBI Taxonomy" id="42192"/>
    <lineage>
        <taxon>Eukaryota</taxon>
        <taxon>Metazoa</taxon>
        <taxon>Spiralia</taxon>
        <taxon>Lophotrochozoa</taxon>
        <taxon>Mollusca</taxon>
        <taxon>Bivalvia</taxon>
        <taxon>Autobranchia</taxon>
        <taxon>Pteriomorphia</taxon>
        <taxon>Mytilida</taxon>
        <taxon>Mytiloidea</taxon>
        <taxon>Mytilidae</taxon>
        <taxon>Mytilinae</taxon>
        <taxon>Mytilus</taxon>
    </lineage>
</organism>
<feature type="compositionally biased region" description="Polar residues" evidence="1">
    <location>
        <begin position="15"/>
        <end position="29"/>
    </location>
</feature>
<evidence type="ECO:0000313" key="3">
    <source>
        <dbReference type="Proteomes" id="UP000507470"/>
    </source>
</evidence>
<dbReference type="OrthoDB" id="6113630at2759"/>
<accession>A0A6J8EZZ8</accession>
<evidence type="ECO:0000256" key="1">
    <source>
        <dbReference type="SAM" id="MobiDB-lite"/>
    </source>
</evidence>
<dbReference type="EMBL" id="CACVKT020010341">
    <property type="protein sequence ID" value="CAC5426094.1"/>
    <property type="molecule type" value="Genomic_DNA"/>
</dbReference>
<sequence length="234" mass="26792">MNETDTPVQRKFTKTDNLNNRSPSSWMSSPLNQEKILAAKKIKVYSKDEISKAYGLRKKKMTFMNGKLREYEYMNDPDIRSCGKHVIMGMAETACDRFNADDAKIVVAEVEVLISKLQQRGKSYTDKQTKTITRLTERLNRGKHEVAASLKRISTLRETENVNSNIVNEEKELVALHCELLKTTEALRKACDVKMKDLKKILDTMEVQNEEEDIVLDVSNESIVGDILKDHAYC</sequence>
<keyword evidence="3" id="KW-1185">Reference proteome</keyword>
<reference evidence="2 3" key="1">
    <citation type="submission" date="2020-06" db="EMBL/GenBank/DDBJ databases">
        <authorList>
            <person name="Li R."/>
            <person name="Bekaert M."/>
        </authorList>
    </citation>
    <scope>NUCLEOTIDE SEQUENCE [LARGE SCALE GENOMIC DNA]</scope>
    <source>
        <strain evidence="3">wild</strain>
    </source>
</reference>
<dbReference type="AlphaFoldDB" id="A0A6J8EZZ8"/>
<gene>
    <name evidence="2" type="ORF">MCOR_57835</name>
</gene>
<proteinExistence type="predicted"/>